<organism evidence="9 10">
    <name type="scientific">Lithospermum erythrorhizon</name>
    <name type="common">Purple gromwell</name>
    <name type="synonym">Lithospermum officinale var. erythrorhizon</name>
    <dbReference type="NCBI Taxonomy" id="34254"/>
    <lineage>
        <taxon>Eukaryota</taxon>
        <taxon>Viridiplantae</taxon>
        <taxon>Streptophyta</taxon>
        <taxon>Embryophyta</taxon>
        <taxon>Tracheophyta</taxon>
        <taxon>Spermatophyta</taxon>
        <taxon>Magnoliopsida</taxon>
        <taxon>eudicotyledons</taxon>
        <taxon>Gunneridae</taxon>
        <taxon>Pentapetalae</taxon>
        <taxon>asterids</taxon>
        <taxon>lamiids</taxon>
        <taxon>Boraginales</taxon>
        <taxon>Boraginaceae</taxon>
        <taxon>Boraginoideae</taxon>
        <taxon>Lithospermeae</taxon>
        <taxon>Lithospermum</taxon>
    </lineage>
</organism>
<dbReference type="InterPro" id="IPR017441">
    <property type="entry name" value="Protein_kinase_ATP_BS"/>
</dbReference>
<dbReference type="PROSITE" id="PS00108">
    <property type="entry name" value="PROTEIN_KINASE_ST"/>
    <property type="match status" value="1"/>
</dbReference>
<sequence length="353" mass="38893">MDWVRGAKIGHGSFGIVNLAIPTNQNCSKLMAVKSCGVAHSASLMNEKSILDELKGCKEIISCLGDCYSFENGEKLYNVLLEYASCGNLADKIKNSNDHRLPEIEVRQYTKAILGGLEFIHKNGYVHCDIKTQNILLGQNFEVKIADFGLAKRGHLKDMSELRIELRGTPLYMSPEMVTGGEQGCPSDIWALGCVVVEMITGVPAWRCSNMASLLMKIGVGEQVPEIPGDLSDELKDFLGKCFEKDPKSRPTAKMLLDHPFLVNINCADHDSVTLKDFRKLPSTSPRCPFDFPNWVSGHSSITYSNMSSPSSTTDFDWSGGKSSSTVAERLKGLVCKQGLDWSVGDDDWVTIR</sequence>
<dbReference type="GO" id="GO:0004674">
    <property type="term" value="F:protein serine/threonine kinase activity"/>
    <property type="evidence" value="ECO:0007669"/>
    <property type="project" value="UniProtKB-KW"/>
</dbReference>
<dbReference type="EMBL" id="BAABME010009236">
    <property type="protein sequence ID" value="GAA0174796.1"/>
    <property type="molecule type" value="Genomic_DNA"/>
</dbReference>
<accession>A0AAV3RHF8</accession>
<dbReference type="GO" id="GO:0007165">
    <property type="term" value="P:signal transduction"/>
    <property type="evidence" value="ECO:0007669"/>
    <property type="project" value="TreeGrafter"/>
</dbReference>
<dbReference type="PROSITE" id="PS00107">
    <property type="entry name" value="PROTEIN_KINASE_ATP"/>
    <property type="match status" value="1"/>
</dbReference>
<reference evidence="9 10" key="1">
    <citation type="submission" date="2024-01" db="EMBL/GenBank/DDBJ databases">
        <title>The complete chloroplast genome sequence of Lithospermum erythrorhizon: insights into the phylogenetic relationship among Boraginaceae species and the maternal lineages of purple gromwells.</title>
        <authorList>
            <person name="Okada T."/>
            <person name="Watanabe K."/>
        </authorList>
    </citation>
    <scope>NUCLEOTIDE SEQUENCE [LARGE SCALE GENOMIC DNA]</scope>
</reference>
<dbReference type="InterPro" id="IPR011009">
    <property type="entry name" value="Kinase-like_dom_sf"/>
</dbReference>
<feature type="domain" description="Protein kinase" evidence="8">
    <location>
        <begin position="3"/>
        <end position="262"/>
    </location>
</feature>
<name>A0AAV3RHF8_LITER</name>
<keyword evidence="3 6" id="KW-0547">Nucleotide-binding</keyword>
<evidence type="ECO:0000256" key="7">
    <source>
        <dbReference type="RuleBase" id="RU000304"/>
    </source>
</evidence>
<dbReference type="CDD" id="cd06606">
    <property type="entry name" value="STKc_MAPKKK"/>
    <property type="match status" value="1"/>
</dbReference>
<evidence type="ECO:0000256" key="3">
    <source>
        <dbReference type="ARBA" id="ARBA00022741"/>
    </source>
</evidence>
<dbReference type="InterPro" id="IPR052751">
    <property type="entry name" value="Plant_MAPKKK"/>
</dbReference>
<dbReference type="Gene3D" id="1.10.510.10">
    <property type="entry name" value="Transferase(Phosphotransferase) domain 1"/>
    <property type="match status" value="1"/>
</dbReference>
<feature type="binding site" evidence="6">
    <location>
        <position position="34"/>
    </location>
    <ligand>
        <name>ATP</name>
        <dbReference type="ChEBI" id="CHEBI:30616"/>
    </ligand>
</feature>
<evidence type="ECO:0000313" key="10">
    <source>
        <dbReference type="Proteomes" id="UP001454036"/>
    </source>
</evidence>
<dbReference type="InterPro" id="IPR008271">
    <property type="entry name" value="Ser/Thr_kinase_AS"/>
</dbReference>
<dbReference type="SUPFAM" id="SSF56112">
    <property type="entry name" value="Protein kinase-like (PK-like)"/>
    <property type="match status" value="1"/>
</dbReference>
<protein>
    <recommendedName>
        <fullName evidence="8">Protein kinase domain-containing protein</fullName>
    </recommendedName>
</protein>
<dbReference type="InterPro" id="IPR001245">
    <property type="entry name" value="Ser-Thr/Tyr_kinase_cat_dom"/>
</dbReference>
<dbReference type="Pfam" id="PF00069">
    <property type="entry name" value="Pkinase"/>
    <property type="match status" value="1"/>
</dbReference>
<evidence type="ECO:0000256" key="4">
    <source>
        <dbReference type="ARBA" id="ARBA00022777"/>
    </source>
</evidence>
<proteinExistence type="inferred from homology"/>
<dbReference type="GO" id="GO:0005524">
    <property type="term" value="F:ATP binding"/>
    <property type="evidence" value="ECO:0007669"/>
    <property type="project" value="UniProtKB-UniRule"/>
</dbReference>
<keyword evidence="10" id="KW-1185">Reference proteome</keyword>
<comment type="similarity">
    <text evidence="7">Belongs to the protein kinase superfamily.</text>
</comment>
<dbReference type="PANTHER" id="PTHR48011">
    <property type="entry name" value="CCR4-NOT TRANSCRIPTIONAL COMPLEX SUBUNIT CAF120-RELATED"/>
    <property type="match status" value="1"/>
</dbReference>
<dbReference type="SMART" id="SM00220">
    <property type="entry name" value="S_TKc"/>
    <property type="match status" value="1"/>
</dbReference>
<evidence type="ECO:0000256" key="1">
    <source>
        <dbReference type="ARBA" id="ARBA00022527"/>
    </source>
</evidence>
<gene>
    <name evidence="9" type="ORF">LIER_28114</name>
</gene>
<keyword evidence="4" id="KW-0418">Kinase</keyword>
<keyword evidence="2" id="KW-0808">Transferase</keyword>
<dbReference type="PANTHER" id="PTHR48011:SF18">
    <property type="entry name" value="MITOGEN-ACTIVATED PROTEIN KINASE KINASE KINASE 19-RELATED"/>
    <property type="match status" value="1"/>
</dbReference>
<dbReference type="Proteomes" id="UP001454036">
    <property type="component" value="Unassembled WGS sequence"/>
</dbReference>
<evidence type="ECO:0000259" key="8">
    <source>
        <dbReference type="PROSITE" id="PS50011"/>
    </source>
</evidence>
<dbReference type="PROSITE" id="PS50011">
    <property type="entry name" value="PROTEIN_KINASE_DOM"/>
    <property type="match status" value="1"/>
</dbReference>
<evidence type="ECO:0000256" key="5">
    <source>
        <dbReference type="ARBA" id="ARBA00022840"/>
    </source>
</evidence>
<evidence type="ECO:0000256" key="6">
    <source>
        <dbReference type="PROSITE-ProRule" id="PRU10141"/>
    </source>
</evidence>
<keyword evidence="5 6" id="KW-0067">ATP-binding</keyword>
<keyword evidence="1 7" id="KW-0723">Serine/threonine-protein kinase</keyword>
<evidence type="ECO:0000313" key="9">
    <source>
        <dbReference type="EMBL" id="GAA0174796.1"/>
    </source>
</evidence>
<dbReference type="AlphaFoldDB" id="A0AAV3RHF8"/>
<comment type="caution">
    <text evidence="9">The sequence shown here is derived from an EMBL/GenBank/DDBJ whole genome shotgun (WGS) entry which is preliminary data.</text>
</comment>
<dbReference type="InterPro" id="IPR000719">
    <property type="entry name" value="Prot_kinase_dom"/>
</dbReference>
<dbReference type="PRINTS" id="PR00109">
    <property type="entry name" value="TYRKINASE"/>
</dbReference>
<evidence type="ECO:0000256" key="2">
    <source>
        <dbReference type="ARBA" id="ARBA00022679"/>
    </source>
</evidence>